<dbReference type="Gene3D" id="3.40.710.10">
    <property type="entry name" value="DD-peptidase/beta-lactamase superfamily"/>
    <property type="match status" value="1"/>
</dbReference>
<dbReference type="GO" id="GO:0004359">
    <property type="term" value="F:glutaminase activity"/>
    <property type="evidence" value="ECO:0007669"/>
    <property type="project" value="UniProtKB-EC"/>
</dbReference>
<dbReference type="EMBL" id="MN740505">
    <property type="protein sequence ID" value="QHU30283.1"/>
    <property type="molecule type" value="Genomic_DNA"/>
</dbReference>
<dbReference type="SUPFAM" id="SSF56601">
    <property type="entry name" value="beta-lactamase/transpeptidase-like"/>
    <property type="match status" value="1"/>
</dbReference>
<feature type="region of interest" description="Disordered" evidence="5">
    <location>
        <begin position="316"/>
        <end position="335"/>
    </location>
</feature>
<proteinExistence type="inferred from homology"/>
<evidence type="ECO:0000256" key="2">
    <source>
        <dbReference type="ARBA" id="ARBA00012918"/>
    </source>
</evidence>
<protein>
    <recommendedName>
        <fullName evidence="2">glutaminase</fullName>
        <ecNumber evidence="2">3.5.1.2</ecNumber>
    </recommendedName>
</protein>
<dbReference type="GO" id="GO:0006543">
    <property type="term" value="P:L-glutamine catabolic process"/>
    <property type="evidence" value="ECO:0007669"/>
    <property type="project" value="TreeGrafter"/>
</dbReference>
<dbReference type="Pfam" id="PF04960">
    <property type="entry name" value="Glutaminase"/>
    <property type="match status" value="1"/>
</dbReference>
<reference evidence="6" key="1">
    <citation type="journal article" date="2020" name="Nature">
        <title>Giant virus diversity and host interactions through global metagenomics.</title>
        <authorList>
            <person name="Schulz F."/>
            <person name="Roux S."/>
            <person name="Paez-Espino D."/>
            <person name="Jungbluth S."/>
            <person name="Walsh D.A."/>
            <person name="Denef V.J."/>
            <person name="McMahon K.D."/>
            <person name="Konstantinidis K.T."/>
            <person name="Eloe-Fadrosh E.A."/>
            <person name="Kyrpides N.C."/>
            <person name="Woyke T."/>
        </authorList>
    </citation>
    <scope>NUCLEOTIDE SEQUENCE</scope>
    <source>
        <strain evidence="6">GVMAG-M-3300027833-11</strain>
    </source>
</reference>
<evidence type="ECO:0000256" key="5">
    <source>
        <dbReference type="SAM" id="MobiDB-lite"/>
    </source>
</evidence>
<evidence type="ECO:0000256" key="1">
    <source>
        <dbReference type="ARBA" id="ARBA00011076"/>
    </source>
</evidence>
<organism evidence="6">
    <name type="scientific">viral metagenome</name>
    <dbReference type="NCBI Taxonomy" id="1070528"/>
    <lineage>
        <taxon>unclassified sequences</taxon>
        <taxon>metagenomes</taxon>
        <taxon>organismal metagenomes</taxon>
    </lineage>
</organism>
<comment type="similarity">
    <text evidence="1">Belongs to the glutaminase family.</text>
</comment>
<evidence type="ECO:0000256" key="4">
    <source>
        <dbReference type="ARBA" id="ARBA00049534"/>
    </source>
</evidence>
<evidence type="ECO:0000313" key="6">
    <source>
        <dbReference type="EMBL" id="QHU30283.1"/>
    </source>
</evidence>
<accession>A0A6C0LIC2</accession>
<dbReference type="NCBIfam" id="TIGR03814">
    <property type="entry name" value="Gln_ase"/>
    <property type="match status" value="1"/>
</dbReference>
<sequence>MYMTTSNSDIQNLINKVFKKVKSNNSGHVATYIPQLAKADPKLFAISFVTCDGTVYNAGQSSKTIPIESISKVFSAAMAADELGIDVINKKIGNMGSSLPFNSVIGAVLTPTHTINPFVNQGAIATTSLFYQKNKKAFRKKILSNMDKYAGRKLTVNNPVYKSEGATNSTNMALAYLLKGYDRFYGDVDDTVDVYTSQCSVNVSSKDLATMACVFANEGIHPHNSKRVLSKEAALYTYRALRGEGLYEYSAKWDTDVGSVSAKSGVGGGIFIIIKGVGGIGIVSPPLDKIGNSVRGIQAGTILANKLNPKLHIKTCKGKKTRRRRSRNKKTQRRL</sequence>
<dbReference type="InterPro" id="IPR012338">
    <property type="entry name" value="Beta-lactam/transpept-like"/>
</dbReference>
<dbReference type="GO" id="GO:0006537">
    <property type="term" value="P:glutamate biosynthetic process"/>
    <property type="evidence" value="ECO:0007669"/>
    <property type="project" value="TreeGrafter"/>
</dbReference>
<dbReference type="InterPro" id="IPR015868">
    <property type="entry name" value="Glutaminase"/>
</dbReference>
<dbReference type="EC" id="3.5.1.2" evidence="2"/>
<keyword evidence="3" id="KW-0378">Hydrolase</keyword>
<dbReference type="PANTHER" id="PTHR12544">
    <property type="entry name" value="GLUTAMINASE"/>
    <property type="match status" value="1"/>
</dbReference>
<name>A0A6C0LIC2_9ZZZZ</name>
<comment type="catalytic activity">
    <reaction evidence="4">
        <text>L-glutamine + H2O = L-glutamate + NH4(+)</text>
        <dbReference type="Rhea" id="RHEA:15889"/>
        <dbReference type="ChEBI" id="CHEBI:15377"/>
        <dbReference type="ChEBI" id="CHEBI:28938"/>
        <dbReference type="ChEBI" id="CHEBI:29985"/>
        <dbReference type="ChEBI" id="CHEBI:58359"/>
        <dbReference type="EC" id="3.5.1.2"/>
    </reaction>
</comment>
<evidence type="ECO:0000256" key="3">
    <source>
        <dbReference type="ARBA" id="ARBA00022801"/>
    </source>
</evidence>
<dbReference type="AlphaFoldDB" id="A0A6C0LIC2"/>
<dbReference type="PANTHER" id="PTHR12544:SF48">
    <property type="entry name" value="GLUTAMINASE 1"/>
    <property type="match status" value="1"/>
</dbReference>